<feature type="compositionally biased region" description="Basic and acidic residues" evidence="1">
    <location>
        <begin position="117"/>
        <end position="127"/>
    </location>
</feature>
<sequence>MNPNQRTEHLQMVTSFEPYQSVSNETTRHIDSAELCSLSDVITQQHGLSKSCVEPPPTAQNVGSSQRIKPNSKRRPRECAVDGCKETTFCRPKLVQMGKTAPWMCTYHRNKTYKETYKRKKGEEKQQAEAIAAREGSASTSSGSPTENDCKRRCGSSSDFMKYQGISMLEQVLNEKKLALMRTPEVANFLQQCQRGIKSQHRPERSTSNPR</sequence>
<dbReference type="Proteomes" id="UP000694865">
    <property type="component" value="Unplaced"/>
</dbReference>
<dbReference type="PANTHER" id="PTHR15110">
    <property type="entry name" value="REGULATORY FACTOR X-ASSOCIATED PROTEIN"/>
    <property type="match status" value="1"/>
</dbReference>
<dbReference type="PANTHER" id="PTHR15110:SF2">
    <property type="entry name" value="REGULATORY FACTOR X-ASSOCIATED PROTEIN"/>
    <property type="match status" value="1"/>
</dbReference>
<feature type="region of interest" description="Disordered" evidence="1">
    <location>
        <begin position="49"/>
        <end position="77"/>
    </location>
</feature>
<organism evidence="3 4">
    <name type="scientific">Saccoglossus kowalevskii</name>
    <name type="common">Acorn worm</name>
    <dbReference type="NCBI Taxonomy" id="10224"/>
    <lineage>
        <taxon>Eukaryota</taxon>
        <taxon>Metazoa</taxon>
        <taxon>Hemichordata</taxon>
        <taxon>Enteropneusta</taxon>
        <taxon>Harrimaniidae</taxon>
        <taxon>Saccoglossus</taxon>
    </lineage>
</organism>
<protein>
    <submittedName>
        <fullName evidence="4">Regulatory factor X-associated protein-like</fullName>
    </submittedName>
</protein>
<dbReference type="Gene3D" id="6.10.290.30">
    <property type="entry name" value="Regulatory factor X-associated C-terminal binding domain"/>
    <property type="match status" value="1"/>
</dbReference>
<feature type="compositionally biased region" description="Polar residues" evidence="1">
    <location>
        <begin position="59"/>
        <end position="69"/>
    </location>
</feature>
<reference evidence="4" key="1">
    <citation type="submission" date="2025-08" db="UniProtKB">
        <authorList>
            <consortium name="RefSeq"/>
        </authorList>
    </citation>
    <scope>IDENTIFICATION</scope>
    <source>
        <tissue evidence="4">Testes</tissue>
    </source>
</reference>
<feature type="compositionally biased region" description="Polar residues" evidence="1">
    <location>
        <begin position="137"/>
        <end position="147"/>
    </location>
</feature>
<accession>A0ABM0GUU0</accession>
<proteinExistence type="predicted"/>
<dbReference type="GeneID" id="100371473"/>
<dbReference type="InterPro" id="IPR038308">
    <property type="entry name" value="RFXAP_C_sf"/>
</dbReference>
<feature type="domain" description="Regulatory factor X-associated protein RFXANK-binding" evidence="2">
    <location>
        <begin position="79"/>
        <end position="206"/>
    </location>
</feature>
<dbReference type="RefSeq" id="XP_002737823.1">
    <property type="nucleotide sequence ID" value="XM_002737777.2"/>
</dbReference>
<evidence type="ECO:0000313" key="3">
    <source>
        <dbReference type="Proteomes" id="UP000694865"/>
    </source>
</evidence>
<evidence type="ECO:0000313" key="4">
    <source>
        <dbReference type="RefSeq" id="XP_002737823.1"/>
    </source>
</evidence>
<feature type="region of interest" description="Disordered" evidence="1">
    <location>
        <begin position="117"/>
        <end position="151"/>
    </location>
</feature>
<gene>
    <name evidence="4" type="primary">LOC100371473</name>
</gene>
<name>A0ABM0GUU0_SACKO</name>
<dbReference type="Pfam" id="PF15289">
    <property type="entry name" value="RFXA_RFXANK_bdg"/>
    <property type="match status" value="1"/>
</dbReference>
<keyword evidence="3" id="KW-1185">Reference proteome</keyword>
<evidence type="ECO:0000256" key="1">
    <source>
        <dbReference type="SAM" id="MobiDB-lite"/>
    </source>
</evidence>
<dbReference type="InterPro" id="IPR029316">
    <property type="entry name" value="RFXAP_RFXANK-bd"/>
</dbReference>
<evidence type="ECO:0000259" key="2">
    <source>
        <dbReference type="Pfam" id="PF15289"/>
    </source>
</evidence>